<dbReference type="HOGENOM" id="CLU_1881480_0_0_14"/>
<accession>Q2NIL5</accession>
<sequence length="135" mass="16159">MLFIQFYKQHYKAKTKKELKMEQIIKISSPFQRVFDALVEIKDDFLQYNTKLEILIEQEVQPQYQLSCNYDLKQGLIDTNIGNNFYTMQGYNQIYKTTKRRKLCLLTMVSSLFYPKYGLYVHEANTLVLGQKIKY</sequence>
<protein>
    <submittedName>
        <fullName evidence="1">Uncharacterized protein</fullName>
    </submittedName>
</protein>
<name>Q2NIL5_AYWBP</name>
<organism evidence="1 2">
    <name type="scientific">Aster yellows witches'-broom phytoplasma (strain AYWB)</name>
    <dbReference type="NCBI Taxonomy" id="322098"/>
    <lineage>
        <taxon>Bacteria</taxon>
        <taxon>Bacillati</taxon>
        <taxon>Mycoplasmatota</taxon>
        <taxon>Mollicutes</taxon>
        <taxon>Acholeplasmatales</taxon>
        <taxon>Acholeplasmataceae</taxon>
        <taxon>Candidatus Phytoplasma</taxon>
        <taxon>16SrI (Aster yellows group)</taxon>
    </lineage>
</organism>
<gene>
    <name evidence="1" type="ordered locus">AYWB_611</name>
</gene>
<dbReference type="AlphaFoldDB" id="Q2NIL5"/>
<reference evidence="1 2" key="1">
    <citation type="journal article" date="2006" name="J. Bacteriol.">
        <title>Living with genome instability: the adaptation of phytoplasmas to diverse environments of their insect and plant hosts.</title>
        <authorList>
            <person name="Bai X."/>
            <person name="Zhang J."/>
            <person name="Ewing A."/>
            <person name="Miller S.A."/>
            <person name="Jancso Radek A."/>
            <person name="Shevchenko D.V."/>
            <person name="Tsukerman K."/>
            <person name="Walunas T."/>
            <person name="Lapidus A."/>
            <person name="Campbell J.W."/>
            <person name="Hogenhout S.A."/>
        </authorList>
    </citation>
    <scope>NUCLEOTIDE SEQUENCE [LARGE SCALE GENOMIC DNA]</scope>
    <source>
        <strain evidence="1 2">AYWB</strain>
    </source>
</reference>
<keyword evidence="2" id="KW-1185">Reference proteome</keyword>
<evidence type="ECO:0000313" key="2">
    <source>
        <dbReference type="Proteomes" id="UP000001934"/>
    </source>
</evidence>
<dbReference type="KEGG" id="ayw:AYWB_611"/>
<proteinExistence type="predicted"/>
<evidence type="ECO:0000313" key="1">
    <source>
        <dbReference type="EMBL" id="ABC65728.1"/>
    </source>
</evidence>
<dbReference type="Proteomes" id="UP000001934">
    <property type="component" value="Chromosome"/>
</dbReference>
<dbReference type="eggNOG" id="COG1464">
    <property type="taxonomic scope" value="Bacteria"/>
</dbReference>
<dbReference type="STRING" id="322098.AYWB_611"/>
<dbReference type="EMBL" id="CP000061">
    <property type="protein sequence ID" value="ABC65728.1"/>
    <property type="molecule type" value="Genomic_DNA"/>
</dbReference>